<organism evidence="9 10">
    <name type="scientific">Rhizobium calliandrae</name>
    <dbReference type="NCBI Taxonomy" id="1312182"/>
    <lineage>
        <taxon>Bacteria</taxon>
        <taxon>Pseudomonadati</taxon>
        <taxon>Pseudomonadota</taxon>
        <taxon>Alphaproteobacteria</taxon>
        <taxon>Hyphomicrobiales</taxon>
        <taxon>Rhizobiaceae</taxon>
        <taxon>Rhizobium/Agrobacterium group</taxon>
        <taxon>Rhizobium</taxon>
    </lineage>
</organism>
<evidence type="ECO:0000256" key="8">
    <source>
        <dbReference type="SAM" id="SignalP"/>
    </source>
</evidence>
<evidence type="ECO:0000313" key="10">
    <source>
        <dbReference type="Proteomes" id="UP001172630"/>
    </source>
</evidence>
<dbReference type="Pfam" id="PF07886">
    <property type="entry name" value="BA14K"/>
    <property type="match status" value="1"/>
</dbReference>
<dbReference type="InterPro" id="IPR012413">
    <property type="entry name" value="BA14K"/>
</dbReference>
<dbReference type="EMBL" id="JARFYN010000039">
    <property type="protein sequence ID" value="MDL2408853.1"/>
    <property type="molecule type" value="Genomic_DNA"/>
</dbReference>
<comment type="caution">
    <text evidence="9">The sequence shown here is derived from an EMBL/GenBank/DDBJ whole genome shotgun (WGS) entry which is preliminary data.</text>
</comment>
<comment type="function">
    <text evidence="6">Has immunoglobulin-binding and hemagglutination properties, and can bind to mannose. Essential for virulence. May be involved in LPS biosynthesis or polysaccharide transport.</text>
</comment>
<feature type="region of interest" description="Disordered" evidence="7">
    <location>
        <begin position="38"/>
        <end position="65"/>
    </location>
</feature>
<protein>
    <recommendedName>
        <fullName evidence="3">Lectin-like protein BA14k</fullName>
    </recommendedName>
</protein>
<keyword evidence="8" id="KW-0732">Signal</keyword>
<evidence type="ECO:0000313" key="9">
    <source>
        <dbReference type="EMBL" id="MDL2408853.1"/>
    </source>
</evidence>
<evidence type="ECO:0000256" key="2">
    <source>
        <dbReference type="ARBA" id="ARBA00010270"/>
    </source>
</evidence>
<evidence type="ECO:0000256" key="7">
    <source>
        <dbReference type="SAM" id="MobiDB-lite"/>
    </source>
</evidence>
<comment type="similarity">
    <text evidence="2">Belongs to the BA14k family.</text>
</comment>
<feature type="signal peptide" evidence="8">
    <location>
        <begin position="1"/>
        <end position="24"/>
    </location>
</feature>
<feature type="compositionally biased region" description="Low complexity" evidence="7">
    <location>
        <begin position="46"/>
        <end position="65"/>
    </location>
</feature>
<gene>
    <name evidence="9" type="ORF">PY650_25075</name>
</gene>
<evidence type="ECO:0000256" key="5">
    <source>
        <dbReference type="ARBA" id="ARBA00022734"/>
    </source>
</evidence>
<accession>A0ABT7KJN7</accession>
<dbReference type="Proteomes" id="UP001172630">
    <property type="component" value="Unassembled WGS sequence"/>
</dbReference>
<keyword evidence="4" id="KW-1003">Cell membrane</keyword>
<evidence type="ECO:0000256" key="3">
    <source>
        <dbReference type="ARBA" id="ARBA00020552"/>
    </source>
</evidence>
<reference evidence="9" key="1">
    <citation type="submission" date="2023-06" db="EMBL/GenBank/DDBJ databases">
        <title>Phylogenetic Diversity of Rhizobium strains.</title>
        <authorList>
            <person name="Moura F.T."/>
            <person name="Helene L.C.F."/>
            <person name="Hungria M."/>
        </authorList>
    </citation>
    <scope>NUCLEOTIDE SEQUENCE</scope>
    <source>
        <strain evidence="9">CCGE524</strain>
    </source>
</reference>
<evidence type="ECO:0000256" key="1">
    <source>
        <dbReference type="ARBA" id="ARBA00004167"/>
    </source>
</evidence>
<evidence type="ECO:0000256" key="4">
    <source>
        <dbReference type="ARBA" id="ARBA00022475"/>
    </source>
</evidence>
<keyword evidence="10" id="KW-1185">Reference proteome</keyword>
<evidence type="ECO:0000256" key="6">
    <source>
        <dbReference type="ARBA" id="ARBA00025321"/>
    </source>
</evidence>
<comment type="subcellular location">
    <subcellularLocation>
        <location evidence="1">Membrane</location>
        <topology evidence="1">Single-pass membrane protein</topology>
    </subcellularLocation>
</comment>
<feature type="chain" id="PRO_5045841604" description="Lectin-like protein BA14k" evidence="8">
    <location>
        <begin position="25"/>
        <end position="153"/>
    </location>
</feature>
<sequence>MAKSVLTVLLSFLMVPAWFLSAEAAPIQRMSITEPQSVSDVIQVQSGRRSSGRNTTSGRSNSHYWRGYRGSRSQCRGCRRRNDGWWYPAAAFTTGVVVGSAVSRPRPVHHTTAPSRNSRHVSWCMNRFRSYRVSDNTFQPYNGPRRQCVSPYR</sequence>
<keyword evidence="4" id="KW-0472">Membrane</keyword>
<name>A0ABT7KJN7_9HYPH</name>
<keyword evidence="5" id="KW-0430">Lectin</keyword>
<proteinExistence type="inferred from homology"/>